<dbReference type="Proteomes" id="UP001054892">
    <property type="component" value="Unassembled WGS sequence"/>
</dbReference>
<dbReference type="Proteomes" id="UP000509383">
    <property type="component" value="Chromosome"/>
</dbReference>
<dbReference type="EMBL" id="AP023189">
    <property type="protein sequence ID" value="BCG25462.1"/>
    <property type="molecule type" value="Genomic_DNA"/>
</dbReference>
<evidence type="ECO:0000313" key="1">
    <source>
        <dbReference type="EMBL" id="BCG25462.1"/>
    </source>
</evidence>
<proteinExistence type="predicted"/>
<keyword evidence="4" id="KW-1185">Reference proteome</keyword>
<evidence type="ECO:0000313" key="3">
    <source>
        <dbReference type="Proteomes" id="UP000509383"/>
    </source>
</evidence>
<evidence type="ECO:0000313" key="4">
    <source>
        <dbReference type="Proteomes" id="UP001054892"/>
    </source>
</evidence>
<protein>
    <recommendedName>
        <fullName evidence="5">DUF3077 domain-containing protein</fullName>
    </recommendedName>
</protein>
<dbReference type="RefSeq" id="WP_173179109.1">
    <property type="nucleotide sequence ID" value="NZ_AP023189.1"/>
</dbReference>
<dbReference type="KEGG" id="ptw:TUM18999_36530"/>
<organism evidence="1 3">
    <name type="scientific">Pseudomonas tohonis</name>
    <dbReference type="NCBI Taxonomy" id="2725477"/>
    <lineage>
        <taxon>Bacteria</taxon>
        <taxon>Pseudomonadati</taxon>
        <taxon>Pseudomonadota</taxon>
        <taxon>Gammaproteobacteria</taxon>
        <taxon>Pseudomonadales</taxon>
        <taxon>Pseudomonadaceae</taxon>
        <taxon>Pseudomonas</taxon>
    </lineage>
</organism>
<evidence type="ECO:0008006" key="5">
    <source>
        <dbReference type="Google" id="ProtNLM"/>
    </source>
</evidence>
<evidence type="ECO:0000313" key="2">
    <source>
        <dbReference type="EMBL" id="GJN54530.1"/>
    </source>
</evidence>
<reference evidence="1 3" key="1">
    <citation type="submission" date="2020-05" db="EMBL/GenBank/DDBJ databases">
        <title>Characterization of novel class B3 metallo-beta-lactamase from novel Pseudomonas species.</title>
        <authorList>
            <person name="Yamada K."/>
            <person name="Aoki K."/>
            <person name="Ishii Y."/>
        </authorList>
    </citation>
    <scope>NUCLEOTIDE SEQUENCE [LARGE SCALE GENOMIC DNA]</scope>
    <source>
        <strain evidence="1 3">TUM18999</strain>
        <strain evidence="2 4">TUM20286</strain>
    </source>
</reference>
<sequence length="79" mass="8803">MTITTSIPPHLKGDLSYLSHHEAAYGRLRALLDMLSFLAAIPDHGTPSTKVLAGAFTCLEYLAEDVIRLYDADLYQRRP</sequence>
<dbReference type="EMBL" id="BQKM01000011">
    <property type="protein sequence ID" value="GJN54530.1"/>
    <property type="molecule type" value="Genomic_DNA"/>
</dbReference>
<name>A0A6J4E6M4_9PSED</name>
<dbReference type="AlphaFoldDB" id="A0A6J4E6M4"/>
<accession>A0A6J4E6M4</accession>
<gene>
    <name evidence="1" type="ORF">TUM18999_36530</name>
    <name evidence="2" type="ORF">TUM20286_42820</name>
</gene>